<organism evidence="1">
    <name type="scientific">Sipha flava</name>
    <name type="common">yellow sugarcane aphid</name>
    <dbReference type="NCBI Taxonomy" id="143950"/>
    <lineage>
        <taxon>Eukaryota</taxon>
        <taxon>Metazoa</taxon>
        <taxon>Ecdysozoa</taxon>
        <taxon>Arthropoda</taxon>
        <taxon>Hexapoda</taxon>
        <taxon>Insecta</taxon>
        <taxon>Pterygota</taxon>
        <taxon>Neoptera</taxon>
        <taxon>Paraneoptera</taxon>
        <taxon>Hemiptera</taxon>
        <taxon>Sternorrhyncha</taxon>
        <taxon>Aphidomorpha</taxon>
        <taxon>Aphidoidea</taxon>
        <taxon>Aphididae</taxon>
        <taxon>Sipha</taxon>
    </lineage>
</organism>
<dbReference type="InterPro" id="IPR012337">
    <property type="entry name" value="RNaseH-like_sf"/>
</dbReference>
<sequence length="101" mass="12128">MFSYGEKINGVRKRIEDKYPNTNFFHYSSYKLNLVINDLSDLFEIRTSVGRVKDSIHFFGDSPLRRKYIPTISLFCETRWTTKYKIIQIFKYNINIIFEAL</sequence>
<evidence type="ECO:0000313" key="1">
    <source>
        <dbReference type="EMBL" id="MBY79820.1"/>
    </source>
</evidence>
<dbReference type="AlphaFoldDB" id="A0A2S2QQK9"/>
<accession>A0A2S2QQK9</accession>
<dbReference type="EMBL" id="GGMS01010617">
    <property type="protein sequence ID" value="MBY79820.1"/>
    <property type="molecule type" value="Transcribed_RNA"/>
</dbReference>
<dbReference type="SUPFAM" id="SSF53098">
    <property type="entry name" value="Ribonuclease H-like"/>
    <property type="match status" value="1"/>
</dbReference>
<gene>
    <name evidence="1" type="ORF">g.56044</name>
</gene>
<name>A0A2S2QQK9_9HEMI</name>
<proteinExistence type="predicted"/>
<reference evidence="1" key="1">
    <citation type="submission" date="2018-04" db="EMBL/GenBank/DDBJ databases">
        <title>Transcriptome assembly of Sipha flava.</title>
        <authorList>
            <person name="Scully E.D."/>
            <person name="Geib S.M."/>
            <person name="Palmer N.A."/>
            <person name="Koch K."/>
            <person name="Bradshaw J."/>
            <person name="Heng-Moss T."/>
            <person name="Sarath G."/>
        </authorList>
    </citation>
    <scope>NUCLEOTIDE SEQUENCE</scope>
</reference>
<protein>
    <submittedName>
        <fullName evidence="1">Uncharacterized protein</fullName>
    </submittedName>
</protein>